<accession>A0A9R1TZK1</accession>
<dbReference type="GeneID" id="105265762"/>
<sequence length="162" mass="18533">MHFGGQSQFAESILDWLRDMKTRIFDNPSALPDLRGIIGTTRDNYDWQKFIEKLIIDMPNVAFNPEKDWGFRLGHWYLIRKDSDDVMSSFWTLVRPRSPAESTIGDTWIELDMDKANIPYPSNTIIPTEPSPVEEEISETTESPDSGANEVVEQSAEVILPN</sequence>
<feature type="region of interest" description="Disordered" evidence="1">
    <location>
        <begin position="123"/>
        <end position="162"/>
    </location>
</feature>
<evidence type="ECO:0000256" key="1">
    <source>
        <dbReference type="SAM" id="MobiDB-lite"/>
    </source>
</evidence>
<protein>
    <submittedName>
        <fullName evidence="3">Uncharacterized protein</fullName>
    </submittedName>
</protein>
<proteinExistence type="predicted"/>
<organism evidence="2 3">
    <name type="scientific">Fopius arisanus</name>
    <dbReference type="NCBI Taxonomy" id="64838"/>
    <lineage>
        <taxon>Eukaryota</taxon>
        <taxon>Metazoa</taxon>
        <taxon>Ecdysozoa</taxon>
        <taxon>Arthropoda</taxon>
        <taxon>Hexapoda</taxon>
        <taxon>Insecta</taxon>
        <taxon>Pterygota</taxon>
        <taxon>Neoptera</taxon>
        <taxon>Endopterygota</taxon>
        <taxon>Hymenoptera</taxon>
        <taxon>Apocrita</taxon>
        <taxon>Ichneumonoidea</taxon>
        <taxon>Braconidae</taxon>
        <taxon>Opiinae</taxon>
        <taxon>Fopius</taxon>
    </lineage>
</organism>
<evidence type="ECO:0000313" key="3">
    <source>
        <dbReference type="RefSeq" id="XP_011301752.1"/>
    </source>
</evidence>
<reference evidence="3" key="1">
    <citation type="submission" date="2025-08" db="UniProtKB">
        <authorList>
            <consortium name="RefSeq"/>
        </authorList>
    </citation>
    <scope>IDENTIFICATION</scope>
    <source>
        <strain evidence="3">USDA-PBARC FA_bdor</strain>
        <tissue evidence="3">Whole organism</tissue>
    </source>
</reference>
<dbReference type="RefSeq" id="XP_011301752.1">
    <property type="nucleotide sequence ID" value="XM_011303450.1"/>
</dbReference>
<gene>
    <name evidence="3" type="primary">LOC105265762</name>
</gene>
<dbReference type="Proteomes" id="UP000694866">
    <property type="component" value="Unplaced"/>
</dbReference>
<dbReference type="OrthoDB" id="7688750at2759"/>
<keyword evidence="2" id="KW-1185">Reference proteome</keyword>
<dbReference type="AlphaFoldDB" id="A0A9R1TZK1"/>
<evidence type="ECO:0000313" key="2">
    <source>
        <dbReference type="Proteomes" id="UP000694866"/>
    </source>
</evidence>
<dbReference type="KEGG" id="fas:105265762"/>
<name>A0A9R1TZK1_9HYME</name>